<keyword evidence="1" id="KW-1133">Transmembrane helix</keyword>
<feature type="transmembrane region" description="Helical" evidence="1">
    <location>
        <begin position="182"/>
        <end position="199"/>
    </location>
</feature>
<accession>A0ABZ2ZT65</accession>
<feature type="transmembrane region" description="Helical" evidence="1">
    <location>
        <begin position="113"/>
        <end position="135"/>
    </location>
</feature>
<dbReference type="Gene3D" id="1.20.1250.20">
    <property type="entry name" value="MFS general substrate transporter like domains"/>
    <property type="match status" value="2"/>
</dbReference>
<dbReference type="InterPro" id="IPR052524">
    <property type="entry name" value="MFS_Cyanate_Porter"/>
</dbReference>
<proteinExistence type="predicted"/>
<feature type="transmembrane region" description="Helical" evidence="1">
    <location>
        <begin position="361"/>
        <end position="384"/>
    </location>
</feature>
<evidence type="ECO:0000256" key="1">
    <source>
        <dbReference type="SAM" id="Phobius"/>
    </source>
</evidence>
<sequence length="429" mass="43367">MSEAKEQSTVRRRRPVTMPLWAAAAAVVLVAVNLRPGATSVGPVLAELRSALGMGSTLAGVLTALPGLTFAVVGALAVALSRRTGINGTIAAGVAAVAAGLLLRSVVDSPVVFLALTFLAFAGMAVGNILVPAFIKRYGGARTALLNSVYGTTLAVGATVPLLIAAPLAAGGQDGWQISLRVWGAAALIAAVPWAVIAFRGRHRPATAGAGASNGGSAAGTEPAAERGRLRMTSSVTAVALCLYFGVQSMNAYVQFGWVAQIYRDTGLSQSQAGAMMAIIASLGIPGGLIMPALVARAPGLRLYVAALAAATGAGYLGLLLVPGTTPWLWALLLGVGGFAFPTALALITGRSRDPRVTAELSGFCQPVGYLLAAAGPFAIGALHEATDSWTLPLVILAGSSVVMAFAGIAAAAPRFVDDQLQQARLPKA</sequence>
<dbReference type="SUPFAM" id="SSF103473">
    <property type="entry name" value="MFS general substrate transporter"/>
    <property type="match status" value="1"/>
</dbReference>
<dbReference type="Pfam" id="PF07690">
    <property type="entry name" value="MFS_1"/>
    <property type="match status" value="1"/>
</dbReference>
<feature type="transmembrane region" description="Helical" evidence="1">
    <location>
        <begin position="390"/>
        <end position="413"/>
    </location>
</feature>
<feature type="transmembrane region" description="Helical" evidence="1">
    <location>
        <begin position="147"/>
        <end position="170"/>
    </location>
</feature>
<dbReference type="PANTHER" id="PTHR23523:SF2">
    <property type="entry name" value="2-NITROIMIDAZOLE TRANSPORTER"/>
    <property type="match status" value="1"/>
</dbReference>
<organism evidence="2 3">
    <name type="scientific">Arthrobacter citreus</name>
    <dbReference type="NCBI Taxonomy" id="1670"/>
    <lineage>
        <taxon>Bacteria</taxon>
        <taxon>Bacillati</taxon>
        <taxon>Actinomycetota</taxon>
        <taxon>Actinomycetes</taxon>
        <taxon>Micrococcales</taxon>
        <taxon>Micrococcaceae</taxon>
        <taxon>Arthrobacter</taxon>
    </lineage>
</organism>
<evidence type="ECO:0000313" key="2">
    <source>
        <dbReference type="EMBL" id="WZP15164.1"/>
    </source>
</evidence>
<feature type="transmembrane region" description="Helical" evidence="1">
    <location>
        <begin position="274"/>
        <end position="296"/>
    </location>
</feature>
<gene>
    <name evidence="2" type="ORF">AAE021_13380</name>
</gene>
<keyword evidence="1" id="KW-0472">Membrane</keyword>
<dbReference type="InterPro" id="IPR036259">
    <property type="entry name" value="MFS_trans_sf"/>
</dbReference>
<feature type="transmembrane region" description="Helical" evidence="1">
    <location>
        <begin position="86"/>
        <end position="107"/>
    </location>
</feature>
<evidence type="ECO:0000313" key="3">
    <source>
        <dbReference type="Proteomes" id="UP001448858"/>
    </source>
</evidence>
<feature type="transmembrane region" description="Helical" evidence="1">
    <location>
        <begin position="236"/>
        <end position="254"/>
    </location>
</feature>
<feature type="transmembrane region" description="Helical" evidence="1">
    <location>
        <begin position="20"/>
        <end position="38"/>
    </location>
</feature>
<keyword evidence="3" id="KW-1185">Reference proteome</keyword>
<dbReference type="EMBL" id="CP151657">
    <property type="protein sequence ID" value="WZP15164.1"/>
    <property type="molecule type" value="Genomic_DNA"/>
</dbReference>
<dbReference type="InterPro" id="IPR011701">
    <property type="entry name" value="MFS"/>
</dbReference>
<dbReference type="Proteomes" id="UP001448858">
    <property type="component" value="Chromosome"/>
</dbReference>
<feature type="transmembrane region" description="Helical" evidence="1">
    <location>
        <begin position="58"/>
        <end position="79"/>
    </location>
</feature>
<keyword evidence="1" id="KW-0812">Transmembrane</keyword>
<feature type="transmembrane region" description="Helical" evidence="1">
    <location>
        <begin position="328"/>
        <end position="349"/>
    </location>
</feature>
<reference evidence="2 3" key="1">
    <citation type="submission" date="2024-04" db="EMBL/GenBank/DDBJ databases">
        <title>Arthrobacter sp. from Plains bison fecal sample.</title>
        <authorList>
            <person name="Ruzzini A."/>
        </authorList>
    </citation>
    <scope>NUCLEOTIDE SEQUENCE [LARGE SCALE GENOMIC DNA]</scope>
    <source>
        <strain evidence="2 3">EINP1</strain>
    </source>
</reference>
<dbReference type="PANTHER" id="PTHR23523">
    <property type="match status" value="1"/>
</dbReference>
<dbReference type="RefSeq" id="WP_342022832.1">
    <property type="nucleotide sequence ID" value="NZ_CP151657.1"/>
</dbReference>
<protein>
    <submittedName>
        <fullName evidence="2">MFS transporter</fullName>
    </submittedName>
</protein>
<feature type="transmembrane region" description="Helical" evidence="1">
    <location>
        <begin position="303"/>
        <end position="322"/>
    </location>
</feature>
<name>A0ABZ2ZT65_9MICC</name>